<dbReference type="Pfam" id="PF17963">
    <property type="entry name" value="Big_9"/>
    <property type="match status" value="6"/>
</dbReference>
<dbReference type="InterPro" id="IPR013783">
    <property type="entry name" value="Ig-like_fold"/>
</dbReference>
<dbReference type="GO" id="GO:0016020">
    <property type="term" value="C:membrane"/>
    <property type="evidence" value="ECO:0007669"/>
    <property type="project" value="InterPro"/>
</dbReference>
<proteinExistence type="predicted"/>
<dbReference type="SMART" id="SM00089">
    <property type="entry name" value="PKD"/>
    <property type="match status" value="4"/>
</dbReference>
<dbReference type="GO" id="GO:0007156">
    <property type="term" value="P:homophilic cell adhesion via plasma membrane adhesion molecules"/>
    <property type="evidence" value="ECO:0007669"/>
    <property type="project" value="InterPro"/>
</dbReference>
<dbReference type="Gene3D" id="2.60.40.2810">
    <property type="match status" value="3"/>
</dbReference>
<dbReference type="CDD" id="cd00146">
    <property type="entry name" value="PKD"/>
    <property type="match status" value="3"/>
</dbReference>
<dbReference type="InterPro" id="IPR010221">
    <property type="entry name" value="VCBS_dom"/>
</dbReference>
<dbReference type="NCBIfam" id="TIGR01965">
    <property type="entry name" value="VCBS_repeat"/>
    <property type="match status" value="1"/>
</dbReference>
<dbReference type="AlphaFoldDB" id="A0A3B0W4K2"/>
<dbReference type="PROSITE" id="PS50268">
    <property type="entry name" value="CADHERIN_2"/>
    <property type="match status" value="1"/>
</dbReference>
<dbReference type="InterPro" id="IPR002126">
    <property type="entry name" value="Cadherin-like_dom"/>
</dbReference>
<gene>
    <name evidence="3" type="ORF">MNBD_DELTA03-1223</name>
</gene>
<organism evidence="3">
    <name type="scientific">hydrothermal vent metagenome</name>
    <dbReference type="NCBI Taxonomy" id="652676"/>
    <lineage>
        <taxon>unclassified sequences</taxon>
        <taxon>metagenomes</taxon>
        <taxon>ecological metagenomes</taxon>
    </lineage>
</organism>
<dbReference type="PROSITE" id="PS50093">
    <property type="entry name" value="PKD"/>
    <property type="match status" value="3"/>
</dbReference>
<evidence type="ECO:0000259" key="2">
    <source>
        <dbReference type="PROSITE" id="PS50268"/>
    </source>
</evidence>
<name>A0A3B0W4K2_9ZZZZ</name>
<dbReference type="GO" id="GO:0005509">
    <property type="term" value="F:calcium ion binding"/>
    <property type="evidence" value="ECO:0007669"/>
    <property type="project" value="InterPro"/>
</dbReference>
<dbReference type="InterPro" id="IPR035986">
    <property type="entry name" value="PKD_dom_sf"/>
</dbReference>
<evidence type="ECO:0000259" key="1">
    <source>
        <dbReference type="PROSITE" id="PS50093"/>
    </source>
</evidence>
<dbReference type="PANTHER" id="PTHR34720:SF9">
    <property type="entry name" value="BLR4714 PROTEIN"/>
    <property type="match status" value="1"/>
</dbReference>
<dbReference type="SUPFAM" id="SSF49299">
    <property type="entry name" value="PKD domain"/>
    <property type="match status" value="3"/>
</dbReference>
<dbReference type="Gene3D" id="2.60.40.3440">
    <property type="match status" value="3"/>
</dbReference>
<feature type="domain" description="PKD" evidence="1">
    <location>
        <begin position="158"/>
        <end position="239"/>
    </location>
</feature>
<dbReference type="Gene3D" id="2.60.40.10">
    <property type="entry name" value="Immunoglobulins"/>
    <property type="match status" value="4"/>
</dbReference>
<dbReference type="InterPro" id="IPR022409">
    <property type="entry name" value="PKD/Chitinase_dom"/>
</dbReference>
<reference evidence="3" key="1">
    <citation type="submission" date="2018-06" db="EMBL/GenBank/DDBJ databases">
        <authorList>
            <person name="Zhirakovskaya E."/>
        </authorList>
    </citation>
    <scope>NUCLEOTIDE SEQUENCE</scope>
</reference>
<dbReference type="InterPro" id="IPR000601">
    <property type="entry name" value="PKD_dom"/>
</dbReference>
<feature type="domain" description="PKD" evidence="1">
    <location>
        <begin position="330"/>
        <end position="412"/>
    </location>
</feature>
<feature type="domain" description="Cadherin" evidence="2">
    <location>
        <begin position="770"/>
        <end position="868"/>
    </location>
</feature>
<evidence type="ECO:0000313" key="3">
    <source>
        <dbReference type="EMBL" id="VAW39546.1"/>
    </source>
</evidence>
<dbReference type="SUPFAM" id="SSF49313">
    <property type="entry name" value="Cadherin-like"/>
    <property type="match status" value="1"/>
</dbReference>
<dbReference type="InterPro" id="IPR015919">
    <property type="entry name" value="Cadherin-like_sf"/>
</dbReference>
<dbReference type="NCBIfam" id="NF012211">
    <property type="entry name" value="tand_rpt_95"/>
    <property type="match status" value="6"/>
</dbReference>
<accession>A0A3B0W4K2</accession>
<dbReference type="Pfam" id="PF18911">
    <property type="entry name" value="PKD_4"/>
    <property type="match status" value="3"/>
</dbReference>
<protein>
    <submittedName>
        <fullName evidence="3">T1SS secreted agglutinin (RTX)</fullName>
    </submittedName>
</protein>
<sequence>MVCTSQNPALMSMDCDIFLEETPMIFNLSAVDADGVESPQSAPYTLTPPPKDAYGNFIPQAEIKADVVSGTTPLTVSFDASASHDIDGTIDSYQWDFGDGDTGTGSTVSHIFMGAGTYTVNLKVVDNGSATGTAATSITVNAPTDNTQGVQITSSNILPQAVITATPSPADNSNIAFDAYSSTDTDGKIISYKWNFGDGDTATGDYVEHKYPNPGDYNVVLTVVDDTNASSQDSMTISVVDLPAVNTPPTAIISAALEQHLVHFNWDYAPTQDLAGFHLYEDGIIICDITDPDARQADCPAYIDSGAVQFWVSAYDQAGVESDSQFFIFDSTGVFDKPVTGDAPLPVHFSAGTSFDAEGGITAYNWDFGDGTVGQGLSVNHDFTIPGTYTVTLRVTDEAGAVTQTTMDIPVTGTINQPPVVHGADFTVDQDKSITGTLSGSDPEGQPLTFSIAANGSKGTATITNPATGVFTYIPKAGVYGNDAFIFKANDGVNDSSAATVSINIKQKINHPPTAGEQSITLAEDGKFSGNLSADDPDGNALTYTLTAGGALGTAVVDRTGAFTYTPNKNAFGTDSFKFKVNDGVLDSAAATVTVNITPVNDAPLAKDDKAETEADQPVSIEALANDTDVDGDSLSISKVGNGAHGTAVISGGRIIYTPNQGFVGADSLTYTVTDGRLSASGTVHITVTPPQYLITVSWEYDSKVSVSGFRLYYNGSQVAEVSDPAARTLTCKIPQSDGVKSFALTAVDGSGRESLLSNTISYDPAVKINHAPAARDITLQTPEDTVLTGTLPATDQDGDKLTFSLRNNGSHGNAVITDPSTGAFSYTPRADFNGTDSFTFMVNDGTKDSALATVSITVKPINDVPVARVDSLTIPEDTKVDIDVLANDTDVDGDTLTVTSLGQPAVGKVALKADRAVYTPKADYNGKDSFTYTISDGNGGTAVGTVNITLTPVNDAPVAIDDQAAVEGTEPIKISLLSNDSDVDGDSLRVVSVTQPLSGQVTLSDGQAVYTADKGFVGTDSFVYTISDGQGGTAKAGVTVVVTAPRQTISCSWDYNADTSNLTGFRLYRNGVMIGEIMDKNARTLNCKVPVITGTQSYAVTAVDTSGVESALSNTINYNNQ</sequence>
<dbReference type="CDD" id="cd11304">
    <property type="entry name" value="Cadherin_repeat"/>
    <property type="match status" value="1"/>
</dbReference>
<feature type="domain" description="PKD" evidence="1">
    <location>
        <begin position="59"/>
        <end position="147"/>
    </location>
</feature>
<dbReference type="EMBL" id="UOEX01000287">
    <property type="protein sequence ID" value="VAW39546.1"/>
    <property type="molecule type" value="Genomic_DNA"/>
</dbReference>
<dbReference type="PANTHER" id="PTHR34720">
    <property type="entry name" value="MICROCYSTIN DEPENDENT PROTEIN"/>
    <property type="match status" value="1"/>
</dbReference>